<evidence type="ECO:0000256" key="4">
    <source>
        <dbReference type="ARBA" id="ARBA00012944"/>
    </source>
</evidence>
<feature type="transmembrane region" description="Helical" evidence="17">
    <location>
        <begin position="64"/>
        <end position="83"/>
    </location>
</feature>
<comment type="catalytic activity">
    <reaction evidence="16 17">
        <text>a ubiquinone + NADH + 5 H(+)(in) = a ubiquinol + NAD(+) + 4 H(+)(out)</text>
        <dbReference type="Rhea" id="RHEA:29091"/>
        <dbReference type="Rhea" id="RHEA-COMP:9565"/>
        <dbReference type="Rhea" id="RHEA-COMP:9566"/>
        <dbReference type="ChEBI" id="CHEBI:15378"/>
        <dbReference type="ChEBI" id="CHEBI:16389"/>
        <dbReference type="ChEBI" id="CHEBI:17976"/>
        <dbReference type="ChEBI" id="CHEBI:57540"/>
        <dbReference type="ChEBI" id="CHEBI:57945"/>
        <dbReference type="EC" id="7.1.1.2"/>
    </reaction>
</comment>
<feature type="transmembrane region" description="Helical" evidence="17">
    <location>
        <begin position="342"/>
        <end position="362"/>
    </location>
</feature>
<keyword evidence="15 17" id="KW-0472">Membrane</keyword>
<evidence type="ECO:0000256" key="13">
    <source>
        <dbReference type="ARBA" id="ARBA00023075"/>
    </source>
</evidence>
<feature type="transmembrane region" description="Helical" evidence="17">
    <location>
        <begin position="278"/>
        <end position="300"/>
    </location>
</feature>
<organism evidence="19">
    <name type="scientific">Exallonyx sp. ZJUH_2016014</name>
    <dbReference type="NCBI Taxonomy" id="2491158"/>
    <lineage>
        <taxon>Eukaryota</taxon>
        <taxon>Metazoa</taxon>
        <taxon>Ecdysozoa</taxon>
        <taxon>Arthropoda</taxon>
        <taxon>Hexapoda</taxon>
        <taxon>Insecta</taxon>
        <taxon>Pterygota</taxon>
        <taxon>Neoptera</taxon>
        <taxon>Endopterygota</taxon>
        <taxon>Hymenoptera</taxon>
        <taxon>Apocrita</taxon>
        <taxon>Proctotrupomorpha</taxon>
        <taxon>Proctotrupoidea</taxon>
        <taxon>Proctotrupidae</taxon>
        <taxon>Exallonyx</taxon>
    </lineage>
</organism>
<keyword evidence="8 17" id="KW-0812">Transmembrane</keyword>
<keyword evidence="13 17" id="KW-0830">Ubiquinone</keyword>
<keyword evidence="11 17" id="KW-1133">Transmembrane helix</keyword>
<dbReference type="PRINTS" id="PR01437">
    <property type="entry name" value="NUOXDRDTASE4"/>
</dbReference>
<keyword evidence="12 17" id="KW-0520">NAD</keyword>
<feature type="transmembrane region" description="Helical" evidence="17">
    <location>
        <begin position="187"/>
        <end position="210"/>
    </location>
</feature>
<dbReference type="GO" id="GO:0008137">
    <property type="term" value="F:NADH dehydrogenase (ubiquinone) activity"/>
    <property type="evidence" value="ECO:0007669"/>
    <property type="project" value="UniProtKB-UniRule"/>
</dbReference>
<comment type="function">
    <text evidence="1">Core subunit of the mitochondrial membrane respiratory chain NADH dehydrogenase (Complex I) that is believed to belong to the minimal assembly required for catalysis. Complex I functions in the transfer of electrons from NADH to the respiratory chain. The immediate electron acceptor for the enzyme is believed to be ubiquinone.</text>
</comment>
<feature type="transmembrane region" description="Helical" evidence="17">
    <location>
        <begin position="148"/>
        <end position="167"/>
    </location>
</feature>
<evidence type="ECO:0000256" key="15">
    <source>
        <dbReference type="ARBA" id="ARBA00023136"/>
    </source>
</evidence>
<dbReference type="InterPro" id="IPR001750">
    <property type="entry name" value="ND/Mrp_TM"/>
</dbReference>
<evidence type="ECO:0000256" key="10">
    <source>
        <dbReference type="ARBA" id="ARBA00022982"/>
    </source>
</evidence>
<keyword evidence="14 17" id="KW-0496">Mitochondrion</keyword>
<evidence type="ECO:0000256" key="12">
    <source>
        <dbReference type="ARBA" id="ARBA00023027"/>
    </source>
</evidence>
<dbReference type="GO" id="GO:0048039">
    <property type="term" value="F:ubiquinone binding"/>
    <property type="evidence" value="ECO:0007669"/>
    <property type="project" value="TreeGrafter"/>
</dbReference>
<dbReference type="Pfam" id="PF00361">
    <property type="entry name" value="Proton_antipo_M"/>
    <property type="match status" value="1"/>
</dbReference>
<dbReference type="GO" id="GO:0042773">
    <property type="term" value="P:ATP synthesis coupled electron transport"/>
    <property type="evidence" value="ECO:0007669"/>
    <property type="project" value="InterPro"/>
</dbReference>
<keyword evidence="6 17" id="KW-0813">Transport</keyword>
<dbReference type="PANTHER" id="PTHR43507">
    <property type="entry name" value="NADH-UBIQUINONE OXIDOREDUCTASE CHAIN 4"/>
    <property type="match status" value="1"/>
</dbReference>
<comment type="subcellular location">
    <subcellularLocation>
        <location evidence="2 17">Mitochondrion membrane</location>
        <topology evidence="2 17">Multi-pass membrane protein</topology>
    </subcellularLocation>
</comment>
<gene>
    <name evidence="19" type="primary">nad4</name>
</gene>
<feature type="transmembrane region" description="Helical" evidence="17">
    <location>
        <begin position="382"/>
        <end position="405"/>
    </location>
</feature>
<feature type="transmembrane region" description="Helical" evidence="17">
    <location>
        <begin position="90"/>
        <end position="108"/>
    </location>
</feature>
<evidence type="ECO:0000256" key="5">
    <source>
        <dbReference type="ARBA" id="ARBA00021006"/>
    </source>
</evidence>
<evidence type="ECO:0000256" key="2">
    <source>
        <dbReference type="ARBA" id="ARBA00004225"/>
    </source>
</evidence>
<dbReference type="AlphaFoldDB" id="A0A3Q8UA18"/>
<dbReference type="InterPro" id="IPR003918">
    <property type="entry name" value="NADH_UbQ_OxRdtase"/>
</dbReference>
<evidence type="ECO:0000256" key="9">
    <source>
        <dbReference type="ARBA" id="ARBA00022967"/>
    </source>
</evidence>
<evidence type="ECO:0000256" key="7">
    <source>
        <dbReference type="ARBA" id="ARBA00022660"/>
    </source>
</evidence>
<feature type="domain" description="NADH:quinone oxidoreductase/Mrp antiporter transmembrane" evidence="18">
    <location>
        <begin position="110"/>
        <end position="396"/>
    </location>
</feature>
<proteinExistence type="inferred from homology"/>
<keyword evidence="7 17" id="KW-0679">Respiratory chain</keyword>
<evidence type="ECO:0000256" key="8">
    <source>
        <dbReference type="ARBA" id="ARBA00022692"/>
    </source>
</evidence>
<evidence type="ECO:0000256" key="17">
    <source>
        <dbReference type="RuleBase" id="RU003297"/>
    </source>
</evidence>
<comment type="similarity">
    <text evidence="3 17">Belongs to the complex I subunit 4 family.</text>
</comment>
<reference evidence="19" key="1">
    <citation type="journal article" date="2018" name="Mol. Phylogenet. Evol.">
        <title>Mitochondrial phylogenomics of the Hymenoptera.</title>
        <authorList>
            <person name="Tang P."/>
            <person name="Zhu J.C."/>
            <person name="Zheng B.Y."/>
            <person name="Wei S.J."/>
            <person name="Sharkey M."/>
            <person name="Chen X.X."/>
            <person name="Vogler A.P."/>
        </authorList>
    </citation>
    <scope>NUCLEOTIDE SEQUENCE</scope>
</reference>
<evidence type="ECO:0000256" key="16">
    <source>
        <dbReference type="ARBA" id="ARBA00049551"/>
    </source>
</evidence>
<evidence type="ECO:0000256" key="6">
    <source>
        <dbReference type="ARBA" id="ARBA00022448"/>
    </source>
</evidence>
<dbReference type="EMBL" id="MG923495">
    <property type="protein sequence ID" value="AZL93239.1"/>
    <property type="molecule type" value="Genomic_DNA"/>
</dbReference>
<protein>
    <recommendedName>
        <fullName evidence="5 17">NADH-ubiquinone oxidoreductase chain 4</fullName>
        <ecNumber evidence="4 17">7.1.1.2</ecNumber>
    </recommendedName>
</protein>
<evidence type="ECO:0000256" key="3">
    <source>
        <dbReference type="ARBA" id="ARBA00009025"/>
    </source>
</evidence>
<feature type="transmembrane region" description="Helical" evidence="17">
    <location>
        <begin position="217"/>
        <end position="238"/>
    </location>
</feature>
<dbReference type="PANTHER" id="PTHR43507:SF20">
    <property type="entry name" value="NADH-UBIQUINONE OXIDOREDUCTASE CHAIN 4"/>
    <property type="match status" value="1"/>
</dbReference>
<evidence type="ECO:0000256" key="14">
    <source>
        <dbReference type="ARBA" id="ARBA00023128"/>
    </source>
</evidence>
<evidence type="ECO:0000256" key="11">
    <source>
        <dbReference type="ARBA" id="ARBA00022989"/>
    </source>
</evidence>
<evidence type="ECO:0000313" key="19">
    <source>
        <dbReference type="EMBL" id="AZL93239.1"/>
    </source>
</evidence>
<feature type="transmembrane region" description="Helical" evidence="17">
    <location>
        <begin position="426"/>
        <end position="446"/>
    </location>
</feature>
<accession>A0A3Q8UA18</accession>
<name>A0A3Q8UA18_9HYME</name>
<feature type="transmembrane region" description="Helical" evidence="17">
    <location>
        <begin position="114"/>
        <end position="136"/>
    </location>
</feature>
<dbReference type="GO" id="GO:0003954">
    <property type="term" value="F:NADH dehydrogenase activity"/>
    <property type="evidence" value="ECO:0007669"/>
    <property type="project" value="TreeGrafter"/>
</dbReference>
<keyword evidence="10 17" id="KW-0249">Electron transport</keyword>
<comment type="function">
    <text evidence="17">Core subunit of the mitochondrial membrane respiratory chain NADH dehydrogenase (Complex I) which catalyzes electron transfer from NADH through the respiratory chain, using ubiquinone as an electron acceptor. Essential for the catalytic activity and assembly of complex I.</text>
</comment>
<geneLocation type="mitochondrion" evidence="19"/>
<dbReference type="GO" id="GO:0031966">
    <property type="term" value="C:mitochondrial membrane"/>
    <property type="evidence" value="ECO:0007669"/>
    <property type="project" value="UniProtKB-SubCell"/>
</dbReference>
<dbReference type="GO" id="GO:0015990">
    <property type="term" value="P:electron transport coupled proton transport"/>
    <property type="evidence" value="ECO:0007669"/>
    <property type="project" value="TreeGrafter"/>
</dbReference>
<dbReference type="EC" id="7.1.1.2" evidence="4 17"/>
<feature type="transmembrane region" description="Helical" evidence="17">
    <location>
        <begin position="306"/>
        <end position="330"/>
    </location>
</feature>
<evidence type="ECO:0000256" key="1">
    <source>
        <dbReference type="ARBA" id="ARBA00003257"/>
    </source>
</evidence>
<feature type="transmembrane region" description="Helical" evidence="17">
    <location>
        <begin position="21"/>
        <end position="44"/>
    </location>
</feature>
<keyword evidence="9" id="KW-1278">Translocase</keyword>
<sequence length="447" mass="52872">MMKLIFLMLSGIFMNWMIKSNLMFLILQNLYFFISLMMIIMNLVLENSWSKLYKFFGVDEYSNILNILMFFIIGLMFLSKLIFKSMISYFKMFSILLILMSMSLYMYFCSLNFLMFFIYFEMSMIPMLILILGWGYQPERIQAGIYMMMYTMFSSLPMLLLIFKIMYMKYSLSFLILLNNYVYLEFFMFYFFMLFVFLVKMPMFMIHLWLPKAHVEAPVFGSMILASIMLKLGGYGMMRCLLMMMNLSKFYNIYLMSLSLFGAFYLSLVCLRQVDMKLLVAYSSVVHMAMVIMGCMSMTFSGFMGSMILMIGHGLCSSALFILVMINYYMNSSRSMMINKGMLSYTPSLSMWWFMFCISNMGSPPSLNLLGELMIFMTVVNWSIMSIFMLMIMSFFSACYSLYLYSFNQHGGFKILLMFKIVNVNMYLMMLIHWFPLNMLILNLLLY</sequence>
<feature type="transmembrane region" description="Helical" evidence="17">
    <location>
        <begin position="250"/>
        <end position="271"/>
    </location>
</feature>
<evidence type="ECO:0000259" key="18">
    <source>
        <dbReference type="Pfam" id="PF00361"/>
    </source>
</evidence>